<dbReference type="Gene3D" id="2.30.40.10">
    <property type="entry name" value="Urease, subunit C, domain 1"/>
    <property type="match status" value="1"/>
</dbReference>
<dbReference type="Pfam" id="PF07969">
    <property type="entry name" value="Amidohydro_3"/>
    <property type="match status" value="1"/>
</dbReference>
<dbReference type="SUPFAM" id="SSF51338">
    <property type="entry name" value="Composite domain of metallo-dependent hydrolases"/>
    <property type="match status" value="1"/>
</dbReference>
<evidence type="ECO:0000256" key="1">
    <source>
        <dbReference type="SAM" id="MobiDB-lite"/>
    </source>
</evidence>
<reference evidence="3" key="1">
    <citation type="submission" date="2022-09" db="EMBL/GenBank/DDBJ databases">
        <title>Intensive care unit water sources are persistently colonized with multi-drug resistant bacteria and are the site of extensive horizontal gene transfer of antibiotic resistance genes.</title>
        <authorList>
            <person name="Diorio-Toth L."/>
        </authorList>
    </citation>
    <scope>NUCLEOTIDE SEQUENCE</scope>
    <source>
        <strain evidence="3">GD03686</strain>
    </source>
</reference>
<evidence type="ECO:0000313" key="3">
    <source>
        <dbReference type="EMBL" id="MDH2006261.1"/>
    </source>
</evidence>
<proteinExistence type="predicted"/>
<dbReference type="PROSITE" id="PS51257">
    <property type="entry name" value="PROKAR_LIPOPROTEIN"/>
    <property type="match status" value="1"/>
</dbReference>
<comment type="caution">
    <text evidence="3">The sequence shown here is derived from an EMBL/GenBank/DDBJ whole genome shotgun (WGS) entry which is preliminary data.</text>
</comment>
<feature type="domain" description="Amidohydrolase 3" evidence="2">
    <location>
        <begin position="88"/>
        <end position="246"/>
    </location>
</feature>
<organism evidence="3 4">
    <name type="scientific">Comamonas aquatica</name>
    <dbReference type="NCBI Taxonomy" id="225991"/>
    <lineage>
        <taxon>Bacteria</taxon>
        <taxon>Pseudomonadati</taxon>
        <taxon>Pseudomonadota</taxon>
        <taxon>Betaproteobacteria</taxon>
        <taxon>Burkholderiales</taxon>
        <taxon>Comamonadaceae</taxon>
        <taxon>Comamonas</taxon>
    </lineage>
</organism>
<protein>
    <submittedName>
        <fullName evidence="3">Amidohydrolase family protein</fullName>
    </submittedName>
</protein>
<dbReference type="Gene3D" id="3.10.310.70">
    <property type="match status" value="1"/>
</dbReference>
<dbReference type="GO" id="GO:0016810">
    <property type="term" value="F:hydrolase activity, acting on carbon-nitrogen (but not peptide) bonds"/>
    <property type="evidence" value="ECO:0007669"/>
    <property type="project" value="InterPro"/>
</dbReference>
<name>A0AA42W2R7_9BURK</name>
<dbReference type="InterPro" id="IPR011059">
    <property type="entry name" value="Metal-dep_hydrolase_composite"/>
</dbReference>
<gene>
    <name evidence="3" type="ORF">N5J23_12015</name>
</gene>
<feature type="region of interest" description="Disordered" evidence="1">
    <location>
        <begin position="209"/>
        <end position="228"/>
    </location>
</feature>
<dbReference type="InterPro" id="IPR013108">
    <property type="entry name" value="Amidohydro_3"/>
</dbReference>
<evidence type="ECO:0000313" key="4">
    <source>
        <dbReference type="Proteomes" id="UP001161294"/>
    </source>
</evidence>
<accession>A0AA42W2R7</accession>
<dbReference type="Gene3D" id="3.20.20.140">
    <property type="entry name" value="Metal-dependent hydrolases"/>
    <property type="match status" value="1"/>
</dbReference>
<sequence length="265" mass="27724">MAMLRRQFAAALAATTGLGALGLTGCSTLGAPRAAIPPGGAQLLYWGGPILTMNDAQPQVEAVAVHAGRIVALGRRDEVARWQGAATQVVDLQGRTLIPGFVDPHSHLGGVGLQAIAANLLPPPDGPNTGIAQLQGTLRQYIATSSDAREMQMAFGFGYDDSQLAEHRHPTRDELDAVSTRVPIVAIHQSGHFAALNSKALERARITADTPDPQGGIIRRRPGSREPDGVLDENAYFGALQHLMPALSALGGATGHDLVGRLPAL</sequence>
<dbReference type="PANTHER" id="PTHR22642:SF2">
    <property type="entry name" value="PROTEIN LONG AFTER FAR-RED 3"/>
    <property type="match status" value="1"/>
</dbReference>
<dbReference type="EMBL" id="JAOCJW010000022">
    <property type="protein sequence ID" value="MDH2006261.1"/>
    <property type="molecule type" value="Genomic_DNA"/>
</dbReference>
<evidence type="ECO:0000259" key="2">
    <source>
        <dbReference type="Pfam" id="PF07969"/>
    </source>
</evidence>
<dbReference type="Proteomes" id="UP001161294">
    <property type="component" value="Unassembled WGS sequence"/>
</dbReference>
<dbReference type="PANTHER" id="PTHR22642">
    <property type="entry name" value="IMIDAZOLONEPROPIONASE"/>
    <property type="match status" value="1"/>
</dbReference>
<dbReference type="AlphaFoldDB" id="A0AA42W2R7"/>
<dbReference type="RefSeq" id="WP_279811945.1">
    <property type="nucleotide sequence ID" value="NZ_JAOCGH010000031.1"/>
</dbReference>